<comment type="subcellular location">
    <subcellularLocation>
        <location evidence="7">Cytoplasm</location>
    </subcellularLocation>
</comment>
<dbReference type="SUPFAM" id="SSF54211">
    <property type="entry name" value="Ribosomal protein S5 domain 2-like"/>
    <property type="match status" value="1"/>
</dbReference>
<name>A0A6P1MHS9_9FIRM</name>
<dbReference type="InterPro" id="IPR019805">
    <property type="entry name" value="Heat_shock_protein_90_CS"/>
</dbReference>
<evidence type="ECO:0000256" key="7">
    <source>
        <dbReference type="HAMAP-Rule" id="MF_00505"/>
    </source>
</evidence>
<dbReference type="AlphaFoldDB" id="A0A6P1MHS9"/>
<evidence type="ECO:0000256" key="8">
    <source>
        <dbReference type="PIRSR" id="PIRSR002583-1"/>
    </source>
</evidence>
<evidence type="ECO:0000256" key="5">
    <source>
        <dbReference type="ARBA" id="ARBA00023016"/>
    </source>
</evidence>
<comment type="caution">
    <text evidence="7">Lacks conserved residue(s) required for the propagation of feature annotation.</text>
</comment>
<dbReference type="PIRSF" id="PIRSF002583">
    <property type="entry name" value="Hsp90"/>
    <property type="match status" value="1"/>
</dbReference>
<dbReference type="PANTHER" id="PTHR11528">
    <property type="entry name" value="HEAT SHOCK PROTEIN 90 FAMILY MEMBER"/>
    <property type="match status" value="1"/>
</dbReference>
<dbReference type="SUPFAM" id="SSF55874">
    <property type="entry name" value="ATPase domain of HSP90 chaperone/DNA topoisomerase II/histidine kinase"/>
    <property type="match status" value="1"/>
</dbReference>
<gene>
    <name evidence="7 10" type="primary">htpG</name>
    <name evidence="10" type="ORF">Ami3637_10265</name>
</gene>
<evidence type="ECO:0000256" key="1">
    <source>
        <dbReference type="ARBA" id="ARBA00008239"/>
    </source>
</evidence>
<dbReference type="InterPro" id="IPR020568">
    <property type="entry name" value="Ribosomal_Su5_D2-typ_SF"/>
</dbReference>
<feature type="binding site" evidence="8">
    <location>
        <position position="89"/>
    </location>
    <ligand>
        <name>ATP</name>
        <dbReference type="ChEBI" id="CHEBI:30616"/>
    </ligand>
</feature>
<keyword evidence="3 7" id="KW-0547">Nucleotide-binding</keyword>
<dbReference type="Gene3D" id="3.30.230.80">
    <property type="match status" value="1"/>
</dbReference>
<accession>A0A6P1MHS9</accession>
<dbReference type="Gene3D" id="3.40.50.11260">
    <property type="match status" value="1"/>
</dbReference>
<keyword evidence="11" id="KW-1185">Reference proteome</keyword>
<dbReference type="RefSeq" id="WP_162362500.1">
    <property type="nucleotide sequence ID" value="NZ_CP047591.1"/>
</dbReference>
<reference evidence="10 11" key="1">
    <citation type="submission" date="2020-01" db="EMBL/GenBank/DDBJ databases">
        <title>Genomic analysis of Aminipila sp. CBA3637.</title>
        <authorList>
            <person name="Kim Y.B."/>
            <person name="Roh S.W."/>
        </authorList>
    </citation>
    <scope>NUCLEOTIDE SEQUENCE [LARGE SCALE GENOMIC DNA]</scope>
    <source>
        <strain evidence="10 11">CBA3637</strain>
    </source>
</reference>
<dbReference type="Pfam" id="PF00183">
    <property type="entry name" value="HSP90"/>
    <property type="match status" value="1"/>
</dbReference>
<keyword evidence="4 7" id="KW-0067">ATP-binding</keyword>
<dbReference type="Gene3D" id="1.20.120.790">
    <property type="entry name" value="Heat shock protein 90, C-terminal domain"/>
    <property type="match status" value="1"/>
</dbReference>
<dbReference type="Gene3D" id="3.30.565.10">
    <property type="entry name" value="Histidine kinase-like ATPase, C-terminal domain"/>
    <property type="match status" value="1"/>
</dbReference>
<feature type="binding site" evidence="8">
    <location>
        <position position="81"/>
    </location>
    <ligand>
        <name>ATP</name>
        <dbReference type="ChEBI" id="CHEBI:30616"/>
    </ligand>
</feature>
<dbReference type="NCBIfam" id="NF003555">
    <property type="entry name" value="PRK05218.1"/>
    <property type="match status" value="1"/>
</dbReference>
<keyword evidence="2 7" id="KW-0963">Cytoplasm</keyword>
<feature type="binding site" evidence="8">
    <location>
        <position position="170"/>
    </location>
    <ligand>
        <name>ATP</name>
        <dbReference type="ChEBI" id="CHEBI:30616"/>
    </ligand>
</feature>
<feature type="binding site" evidence="8">
    <location>
        <begin position="120"/>
        <end position="125"/>
    </location>
    <ligand>
        <name>ATP</name>
        <dbReference type="ChEBI" id="CHEBI:30616"/>
    </ligand>
</feature>
<feature type="region of interest" description="A; substrate-binding" evidence="7">
    <location>
        <begin position="1"/>
        <end position="353"/>
    </location>
</feature>
<keyword evidence="5 7" id="KW-0346">Stress response</keyword>
<sequence>MAKKQFKAESKRLLDLMINSIYTHKEIFLREIISNASDAIDKLYYLTLTENTGISREDFYIRLAVDKDARSLTITDNGIGMTKDEMENNLGTIARSGSLQFKEENADKMEGKDEIDIIGQFGVGFYSAFMVASKIQVISKGYGQDQAYMWESTGVDGYSITECDKDDVGTQIILYIKEDTEDEKYGEYLQEYKIKGLIKKYSDYIRYPIKMNVEKHKMKEATEEQKADKDYTPEYETYREDDTLNSMVPIWKKSKGAITEEEYNQFYKEKFFDFEDPAKVIHTNVEGVSTYNALMYIPARTPYNYYTKEYEKGLQLYSSGVLIMEKCADLLPDYFSFVKGLVDSQDLSLNISREMLQHDRQLKAIAVRLEKKIKSELIEMLNTDREKYEKFFENFGMQLKFGAYNEYGMHKDAVKELLMFYSSSEKKLVTFSEYVSRMKEDQKYIYYACGESREKLDKQPQTEMLKDKGYEILYCTDEIDEFAFKTIGSIEEKQFKSVSSDDLGIEETAEEKEALEKQKEENKDLFEAMKEALDGKVSEVRVSQRLKSHPVCLTSNGEISIEMEKVLNSIPANNDKVSAEKVLEINANHKVFESLKAAYENDKDKVKDYAKLLYNQALLIEGMPVEDPIEFSNAICNLM</sequence>
<evidence type="ECO:0000256" key="2">
    <source>
        <dbReference type="ARBA" id="ARBA00022490"/>
    </source>
</evidence>
<feature type="binding site" evidence="8">
    <location>
        <begin position="96"/>
        <end position="97"/>
    </location>
    <ligand>
        <name>ATP</name>
        <dbReference type="ChEBI" id="CHEBI:30616"/>
    </ligand>
</feature>
<dbReference type="GO" id="GO:0051082">
    <property type="term" value="F:unfolded protein binding"/>
    <property type="evidence" value="ECO:0007669"/>
    <property type="project" value="UniProtKB-UniRule"/>
</dbReference>
<evidence type="ECO:0000256" key="6">
    <source>
        <dbReference type="ARBA" id="ARBA00023186"/>
    </source>
</evidence>
<dbReference type="CDD" id="cd16927">
    <property type="entry name" value="HATPase_Hsp90-like"/>
    <property type="match status" value="1"/>
</dbReference>
<dbReference type="GO" id="GO:0005524">
    <property type="term" value="F:ATP binding"/>
    <property type="evidence" value="ECO:0007669"/>
    <property type="project" value="UniProtKB-UniRule"/>
</dbReference>
<keyword evidence="6 7" id="KW-0143">Chaperone</keyword>
<dbReference type="GO" id="GO:0005737">
    <property type="term" value="C:cytoplasm"/>
    <property type="evidence" value="ECO:0007669"/>
    <property type="project" value="UniProtKB-SubCell"/>
</dbReference>
<dbReference type="KEGG" id="amic:Ami3637_10265"/>
<dbReference type="EMBL" id="CP047591">
    <property type="protein sequence ID" value="QHI72733.1"/>
    <property type="molecule type" value="Genomic_DNA"/>
</dbReference>
<dbReference type="SUPFAM" id="SSF110942">
    <property type="entry name" value="HSP90 C-terminal domain"/>
    <property type="match status" value="1"/>
</dbReference>
<feature type="binding site" evidence="8">
    <location>
        <position position="31"/>
    </location>
    <ligand>
        <name>ATP</name>
        <dbReference type="ChEBI" id="CHEBI:30616"/>
    </ligand>
</feature>
<dbReference type="PROSITE" id="PS00298">
    <property type="entry name" value="HSP90"/>
    <property type="match status" value="1"/>
</dbReference>
<dbReference type="Proteomes" id="UP000463883">
    <property type="component" value="Chromosome"/>
</dbReference>
<dbReference type="InterPro" id="IPR001404">
    <property type="entry name" value="Hsp90_fam"/>
</dbReference>
<evidence type="ECO:0000256" key="3">
    <source>
        <dbReference type="ARBA" id="ARBA00022741"/>
    </source>
</evidence>
<evidence type="ECO:0000313" key="10">
    <source>
        <dbReference type="EMBL" id="QHI72733.1"/>
    </source>
</evidence>
<keyword evidence="9" id="KW-0175">Coiled coil</keyword>
<evidence type="ECO:0000256" key="9">
    <source>
        <dbReference type="SAM" id="Coils"/>
    </source>
</evidence>
<dbReference type="PRINTS" id="PR00775">
    <property type="entry name" value="HEATSHOCK90"/>
</dbReference>
<feature type="binding site" evidence="8">
    <location>
        <position position="76"/>
    </location>
    <ligand>
        <name>ATP</name>
        <dbReference type="ChEBI" id="CHEBI:30616"/>
    </ligand>
</feature>
<feature type="binding site" evidence="8">
    <location>
        <position position="35"/>
    </location>
    <ligand>
        <name>ATP</name>
        <dbReference type="ChEBI" id="CHEBI:30616"/>
    </ligand>
</feature>
<feature type="binding site" evidence="8">
    <location>
        <position position="353"/>
    </location>
    <ligand>
        <name>ATP</name>
        <dbReference type="ChEBI" id="CHEBI:30616"/>
    </ligand>
</feature>
<organism evidence="10 11">
    <name type="scientific">Aminipila terrae</name>
    <dbReference type="NCBI Taxonomy" id="2697030"/>
    <lineage>
        <taxon>Bacteria</taxon>
        <taxon>Bacillati</taxon>
        <taxon>Bacillota</taxon>
        <taxon>Clostridia</taxon>
        <taxon>Peptostreptococcales</taxon>
        <taxon>Anaerovoracaceae</taxon>
        <taxon>Aminipila</taxon>
    </lineage>
</organism>
<dbReference type="GO" id="GO:0140662">
    <property type="term" value="F:ATP-dependent protein folding chaperone"/>
    <property type="evidence" value="ECO:0007669"/>
    <property type="project" value="InterPro"/>
</dbReference>
<dbReference type="FunFam" id="1.20.120.790:FF:000006">
    <property type="entry name" value="Chaperone protein HtpG"/>
    <property type="match status" value="1"/>
</dbReference>
<dbReference type="InterPro" id="IPR036890">
    <property type="entry name" value="HATPase_C_sf"/>
</dbReference>
<dbReference type="InterPro" id="IPR037196">
    <property type="entry name" value="HSP90_C"/>
</dbReference>
<dbReference type="Pfam" id="PF13589">
    <property type="entry name" value="HATPase_c_3"/>
    <property type="match status" value="1"/>
</dbReference>
<protein>
    <recommendedName>
        <fullName evidence="7">Chaperone protein HtpG</fullName>
    </recommendedName>
    <alternativeName>
        <fullName evidence="7">Heat shock protein HtpG</fullName>
    </alternativeName>
    <alternativeName>
        <fullName evidence="7">High temperature protein G</fullName>
    </alternativeName>
</protein>
<evidence type="ECO:0000256" key="4">
    <source>
        <dbReference type="ARBA" id="ARBA00022840"/>
    </source>
</evidence>
<proteinExistence type="inferred from homology"/>
<feature type="region of interest" description="C" evidence="7">
    <location>
        <begin position="566"/>
        <end position="639"/>
    </location>
</feature>
<dbReference type="InterPro" id="IPR020575">
    <property type="entry name" value="Hsp90_N"/>
</dbReference>
<comment type="subunit">
    <text evidence="7">Homodimer.</text>
</comment>
<comment type="similarity">
    <text evidence="1 7">Belongs to the heat shock protein 90 family.</text>
</comment>
<dbReference type="GO" id="GO:0016887">
    <property type="term" value="F:ATP hydrolysis activity"/>
    <property type="evidence" value="ECO:0007669"/>
    <property type="project" value="InterPro"/>
</dbReference>
<comment type="function">
    <text evidence="7">Molecular chaperone. Has ATPase activity.</text>
</comment>
<evidence type="ECO:0000313" key="11">
    <source>
        <dbReference type="Proteomes" id="UP000463883"/>
    </source>
</evidence>
<dbReference type="HAMAP" id="MF_00505">
    <property type="entry name" value="HSP90"/>
    <property type="match status" value="1"/>
</dbReference>
<feature type="coiled-coil region" evidence="9">
    <location>
        <begin position="505"/>
        <end position="535"/>
    </location>
</feature>